<dbReference type="PANTHER" id="PTHR46684:SF16">
    <property type="entry name" value="TRANSCRIPTION FACTOR BHLH67-LIKE ISOFORM X2"/>
    <property type="match status" value="1"/>
</dbReference>
<dbReference type="AlphaFoldDB" id="A0A804LCL4"/>
<evidence type="ECO:0000256" key="5">
    <source>
        <dbReference type="SAM" id="MobiDB-lite"/>
    </source>
</evidence>
<dbReference type="GO" id="GO:0000978">
    <property type="term" value="F:RNA polymerase II cis-regulatory region sequence-specific DNA binding"/>
    <property type="evidence" value="ECO:0000318"/>
    <property type="project" value="GO_Central"/>
</dbReference>
<dbReference type="Gramene" id="Zm00001eb001630_T002">
    <property type="protein sequence ID" value="Zm00001eb001630_P002"/>
    <property type="gene ID" value="Zm00001eb001630"/>
</dbReference>
<evidence type="ECO:0000256" key="3">
    <source>
        <dbReference type="ARBA" id="ARBA00023125"/>
    </source>
</evidence>
<dbReference type="PANTHER" id="PTHR46684">
    <property type="entry name" value="TRANSCRIPTION FACTOR FAMA"/>
    <property type="match status" value="1"/>
</dbReference>
<dbReference type="OrthoDB" id="684567at2759"/>
<sequence length="325" mass="34343">MMCLSCSPSGDGVVMTTVAVMEQWADKQQQAASTNAAAAAAQMPFLALLQGAGVVVEAEQQEEQHHDGRKRQAFARAVSDLDLLESCVTQAVAPAAAASAPVAGRTERRRKRQRPRARAAPPPEKRKKPEEAESQRMTHIAVERNRRRLMNDHLASLRSLIPSSYTPRGDQATVVGGAIDYVKQLEQQLVALQAAAAARRGVAGTGAAAVATVASDGVFVSPQYASYSDSRGAGAGVDVEATAAVGGHVRVRVAGRRWPGRLVRVVAALEDLRLAVLHLAVTSVGHDAVVYCFNLKMEEGCEVATADEVATVVHQIFAYAAGACC</sequence>
<feature type="compositionally biased region" description="Basic residues" evidence="5">
    <location>
        <begin position="107"/>
        <end position="117"/>
    </location>
</feature>
<feature type="domain" description="BHLH" evidence="6">
    <location>
        <begin position="134"/>
        <end position="185"/>
    </location>
</feature>
<dbReference type="RefSeq" id="XP_035818343.1">
    <property type="nucleotide sequence ID" value="XM_035962450.1"/>
</dbReference>
<dbReference type="GO" id="GO:0046983">
    <property type="term" value="F:protein dimerization activity"/>
    <property type="evidence" value="ECO:0007669"/>
    <property type="project" value="InterPro"/>
</dbReference>
<evidence type="ECO:0000313" key="7">
    <source>
        <dbReference type="EnsemblPlants" id="Zm00001eb001630_P002"/>
    </source>
</evidence>
<dbReference type="GO" id="GO:0010052">
    <property type="term" value="P:guard cell differentiation"/>
    <property type="evidence" value="ECO:0007669"/>
    <property type="project" value="InterPro"/>
</dbReference>
<dbReference type="SMART" id="SM00353">
    <property type="entry name" value="HLH"/>
    <property type="match status" value="1"/>
</dbReference>
<protein>
    <recommendedName>
        <fullName evidence="6">BHLH domain-containing protein</fullName>
    </recommendedName>
</protein>
<reference evidence="8" key="1">
    <citation type="submission" date="2015-12" db="EMBL/GenBank/DDBJ databases">
        <title>Update maize B73 reference genome by single molecule sequencing technologies.</title>
        <authorList>
            <consortium name="Maize Genome Sequencing Project"/>
            <person name="Ware D."/>
        </authorList>
    </citation>
    <scope>NUCLEOTIDE SEQUENCE [LARGE SCALE GENOMIC DNA]</scope>
    <source>
        <strain evidence="8">cv. B73</strain>
    </source>
</reference>
<dbReference type="Gene3D" id="4.10.280.10">
    <property type="entry name" value="Helix-loop-helix DNA-binding domain"/>
    <property type="match status" value="1"/>
</dbReference>
<dbReference type="InParanoid" id="A0A804LCL4"/>
<dbReference type="GO" id="GO:0006357">
    <property type="term" value="P:regulation of transcription by RNA polymerase II"/>
    <property type="evidence" value="ECO:0000318"/>
    <property type="project" value="GO_Central"/>
</dbReference>
<comment type="similarity">
    <text evidence="1">Belongs to the bHLH protein family.</text>
</comment>
<reference evidence="7" key="3">
    <citation type="submission" date="2021-05" db="UniProtKB">
        <authorList>
            <consortium name="EnsemblPlants"/>
        </authorList>
    </citation>
    <scope>IDENTIFICATION</scope>
    <source>
        <strain evidence="7">cv. B73</strain>
    </source>
</reference>
<evidence type="ECO:0000256" key="2">
    <source>
        <dbReference type="ARBA" id="ARBA00023015"/>
    </source>
</evidence>
<dbReference type="InterPro" id="IPR044283">
    <property type="entry name" value="FAMA/SPEECHLESS/MUTE-like"/>
</dbReference>
<name>A0A804LCL4_MAIZE</name>
<feature type="compositionally biased region" description="Basic and acidic residues" evidence="5">
    <location>
        <begin position="123"/>
        <end position="137"/>
    </location>
</feature>
<evidence type="ECO:0000259" key="6">
    <source>
        <dbReference type="PROSITE" id="PS50888"/>
    </source>
</evidence>
<dbReference type="FunCoup" id="A0A804LCL4">
    <property type="interactions" value="162"/>
</dbReference>
<evidence type="ECO:0000313" key="8">
    <source>
        <dbReference type="Proteomes" id="UP000007305"/>
    </source>
</evidence>
<gene>
    <name evidence="7" type="primary">LOC103631088</name>
</gene>
<keyword evidence="3" id="KW-0238">DNA-binding</keyword>
<dbReference type="EnsemblPlants" id="Zm00001eb001630_T002">
    <property type="protein sequence ID" value="Zm00001eb001630_P002"/>
    <property type="gene ID" value="Zm00001eb001630"/>
</dbReference>
<dbReference type="GeneID" id="103631088"/>
<organism evidence="7 8">
    <name type="scientific">Zea mays</name>
    <name type="common">Maize</name>
    <dbReference type="NCBI Taxonomy" id="4577"/>
    <lineage>
        <taxon>Eukaryota</taxon>
        <taxon>Viridiplantae</taxon>
        <taxon>Streptophyta</taxon>
        <taxon>Embryophyta</taxon>
        <taxon>Tracheophyta</taxon>
        <taxon>Spermatophyta</taxon>
        <taxon>Magnoliopsida</taxon>
        <taxon>Liliopsida</taxon>
        <taxon>Poales</taxon>
        <taxon>Poaceae</taxon>
        <taxon>PACMAD clade</taxon>
        <taxon>Panicoideae</taxon>
        <taxon>Andropogonodae</taxon>
        <taxon>Andropogoneae</taxon>
        <taxon>Tripsacinae</taxon>
        <taxon>Zea</taxon>
    </lineage>
</organism>
<dbReference type="SUPFAM" id="SSF47459">
    <property type="entry name" value="HLH, helix-loop-helix DNA-binding domain"/>
    <property type="match status" value="1"/>
</dbReference>
<feature type="region of interest" description="Disordered" evidence="5">
    <location>
        <begin position="95"/>
        <end position="137"/>
    </location>
</feature>
<evidence type="ECO:0000256" key="1">
    <source>
        <dbReference type="ARBA" id="ARBA00005510"/>
    </source>
</evidence>
<keyword evidence="8" id="KW-1185">Reference proteome</keyword>
<proteinExistence type="inferred from homology"/>
<dbReference type="PROSITE" id="PS50888">
    <property type="entry name" value="BHLH"/>
    <property type="match status" value="1"/>
</dbReference>
<reference evidence="7" key="2">
    <citation type="submission" date="2019-07" db="EMBL/GenBank/DDBJ databases">
        <authorList>
            <person name="Seetharam A."/>
            <person name="Woodhouse M."/>
            <person name="Cannon E."/>
        </authorList>
    </citation>
    <scope>NUCLEOTIDE SEQUENCE [LARGE SCALE GENOMIC DNA]</scope>
    <source>
        <strain evidence="7">cv. B73</strain>
    </source>
</reference>
<dbReference type="Pfam" id="PF00010">
    <property type="entry name" value="HLH"/>
    <property type="match status" value="1"/>
</dbReference>
<dbReference type="InterPro" id="IPR036638">
    <property type="entry name" value="HLH_DNA-bd_sf"/>
</dbReference>
<keyword evidence="4" id="KW-0804">Transcription</keyword>
<keyword evidence="2" id="KW-0805">Transcription regulation</keyword>
<accession>A0A804LCL4</accession>
<dbReference type="SMR" id="A0A804LCL4"/>
<dbReference type="GO" id="GO:0000981">
    <property type="term" value="F:DNA-binding transcription factor activity, RNA polymerase II-specific"/>
    <property type="evidence" value="ECO:0000318"/>
    <property type="project" value="GO_Central"/>
</dbReference>
<dbReference type="InterPro" id="IPR011598">
    <property type="entry name" value="bHLH_dom"/>
</dbReference>
<evidence type="ECO:0000256" key="4">
    <source>
        <dbReference type="ARBA" id="ARBA00023163"/>
    </source>
</evidence>
<dbReference type="Proteomes" id="UP000007305">
    <property type="component" value="Chromosome 1"/>
</dbReference>